<keyword evidence="3" id="KW-1185">Reference proteome</keyword>
<keyword evidence="1" id="KW-0812">Transmembrane</keyword>
<dbReference type="Proteomes" id="UP001519345">
    <property type="component" value="Unassembled WGS sequence"/>
</dbReference>
<feature type="transmembrane region" description="Helical" evidence="1">
    <location>
        <begin position="50"/>
        <end position="70"/>
    </location>
</feature>
<dbReference type="Pfam" id="PF14036">
    <property type="entry name" value="YlaH"/>
    <property type="match status" value="1"/>
</dbReference>
<name>A0ABS4IBH6_9BACI</name>
<keyword evidence="1" id="KW-0472">Membrane</keyword>
<dbReference type="EMBL" id="JAGGKX010000001">
    <property type="protein sequence ID" value="MBP1968235.1"/>
    <property type="molecule type" value="Genomic_DNA"/>
</dbReference>
<evidence type="ECO:0008006" key="4">
    <source>
        <dbReference type="Google" id="ProtNLM"/>
    </source>
</evidence>
<evidence type="ECO:0000313" key="2">
    <source>
        <dbReference type="EMBL" id="MBP1968235.1"/>
    </source>
</evidence>
<protein>
    <recommendedName>
        <fullName evidence="4">YlaH-like protein</fullName>
    </recommendedName>
</protein>
<sequence length="99" mass="11591">MEGNFSLIFDIIYDFSPENLYFIFFVLNYIFAAISYKLGFARKISPLKSIFVYIMLAIGVYIISIFSILQYPITESLIVVALVMGIYRFRLYRERANSN</sequence>
<gene>
    <name evidence="2" type="ORF">J2Z83_000327</name>
</gene>
<dbReference type="RefSeq" id="WP_209461462.1">
    <property type="nucleotide sequence ID" value="NZ_CP110224.1"/>
</dbReference>
<accession>A0ABS4IBH6</accession>
<evidence type="ECO:0000256" key="1">
    <source>
        <dbReference type="SAM" id="Phobius"/>
    </source>
</evidence>
<feature type="transmembrane region" description="Helical" evidence="1">
    <location>
        <begin position="76"/>
        <end position="92"/>
    </location>
</feature>
<proteinExistence type="predicted"/>
<feature type="transmembrane region" description="Helical" evidence="1">
    <location>
        <begin position="20"/>
        <end position="38"/>
    </location>
</feature>
<evidence type="ECO:0000313" key="3">
    <source>
        <dbReference type="Proteomes" id="UP001519345"/>
    </source>
</evidence>
<reference evidence="2 3" key="1">
    <citation type="submission" date="2021-03" db="EMBL/GenBank/DDBJ databases">
        <title>Genomic Encyclopedia of Type Strains, Phase IV (KMG-IV): sequencing the most valuable type-strain genomes for metagenomic binning, comparative biology and taxonomic classification.</title>
        <authorList>
            <person name="Goeker M."/>
        </authorList>
    </citation>
    <scope>NUCLEOTIDE SEQUENCE [LARGE SCALE GENOMIC DNA]</scope>
    <source>
        <strain evidence="2 3">DSM 25609</strain>
    </source>
</reference>
<dbReference type="InterPro" id="IPR025620">
    <property type="entry name" value="YlaH"/>
</dbReference>
<organism evidence="2 3">
    <name type="scientific">Virgibacillus natechei</name>
    <dbReference type="NCBI Taxonomy" id="1216297"/>
    <lineage>
        <taxon>Bacteria</taxon>
        <taxon>Bacillati</taxon>
        <taxon>Bacillota</taxon>
        <taxon>Bacilli</taxon>
        <taxon>Bacillales</taxon>
        <taxon>Bacillaceae</taxon>
        <taxon>Virgibacillus</taxon>
    </lineage>
</organism>
<comment type="caution">
    <text evidence="2">The sequence shown here is derived from an EMBL/GenBank/DDBJ whole genome shotgun (WGS) entry which is preliminary data.</text>
</comment>
<keyword evidence="1" id="KW-1133">Transmembrane helix</keyword>